<protein>
    <submittedName>
        <fullName evidence="2">Uncharacterized protein</fullName>
    </submittedName>
</protein>
<feature type="region of interest" description="Disordered" evidence="1">
    <location>
        <begin position="126"/>
        <end position="230"/>
    </location>
</feature>
<reference evidence="2" key="1">
    <citation type="journal article" date="2020" name="Stud. Mycol.">
        <title>101 Dothideomycetes genomes: a test case for predicting lifestyles and emergence of pathogens.</title>
        <authorList>
            <person name="Haridas S."/>
            <person name="Albert R."/>
            <person name="Binder M."/>
            <person name="Bloem J."/>
            <person name="Labutti K."/>
            <person name="Salamov A."/>
            <person name="Andreopoulos B."/>
            <person name="Baker S."/>
            <person name="Barry K."/>
            <person name="Bills G."/>
            <person name="Bluhm B."/>
            <person name="Cannon C."/>
            <person name="Castanera R."/>
            <person name="Culley D."/>
            <person name="Daum C."/>
            <person name="Ezra D."/>
            <person name="Gonzalez J."/>
            <person name="Henrissat B."/>
            <person name="Kuo A."/>
            <person name="Liang C."/>
            <person name="Lipzen A."/>
            <person name="Lutzoni F."/>
            <person name="Magnuson J."/>
            <person name="Mondo S."/>
            <person name="Nolan M."/>
            <person name="Ohm R."/>
            <person name="Pangilinan J."/>
            <person name="Park H.-J."/>
            <person name="Ramirez L."/>
            <person name="Alfaro M."/>
            <person name="Sun H."/>
            <person name="Tritt A."/>
            <person name="Yoshinaga Y."/>
            <person name="Zwiers L.-H."/>
            <person name="Turgeon B."/>
            <person name="Goodwin S."/>
            <person name="Spatafora J."/>
            <person name="Crous P."/>
            <person name="Grigoriev I."/>
        </authorList>
    </citation>
    <scope>NUCLEOTIDE SEQUENCE</scope>
    <source>
        <strain evidence="2">SCOH1-5</strain>
    </source>
</reference>
<evidence type="ECO:0000256" key="1">
    <source>
        <dbReference type="SAM" id="MobiDB-lite"/>
    </source>
</evidence>
<feature type="region of interest" description="Disordered" evidence="1">
    <location>
        <begin position="32"/>
        <end position="59"/>
    </location>
</feature>
<dbReference type="EMBL" id="ML992695">
    <property type="protein sequence ID" value="KAF2208298.1"/>
    <property type="molecule type" value="Genomic_DNA"/>
</dbReference>
<feature type="compositionally biased region" description="Polar residues" evidence="1">
    <location>
        <begin position="172"/>
        <end position="182"/>
    </location>
</feature>
<gene>
    <name evidence="2" type="ORF">CERZMDRAFT_87859</name>
</gene>
<evidence type="ECO:0000313" key="3">
    <source>
        <dbReference type="Proteomes" id="UP000799539"/>
    </source>
</evidence>
<evidence type="ECO:0000313" key="2">
    <source>
        <dbReference type="EMBL" id="KAF2208298.1"/>
    </source>
</evidence>
<dbReference type="AlphaFoldDB" id="A0A6A6F1E8"/>
<dbReference type="Proteomes" id="UP000799539">
    <property type="component" value="Unassembled WGS sequence"/>
</dbReference>
<feature type="compositionally biased region" description="Basic and acidic residues" evidence="1">
    <location>
        <begin position="126"/>
        <end position="138"/>
    </location>
</feature>
<feature type="compositionally biased region" description="Low complexity" evidence="1">
    <location>
        <begin position="34"/>
        <end position="52"/>
    </location>
</feature>
<sequence>MAKSFPTRREMPMIFPTRYGDQLIDEAGRTSRFPQQQAPPLQQEWQHQQQTLQRKECREKDHTTWMASSGETEKQPKMGIVRIASRKTRGGDGPSHSQSPAGKIWRFRSISAAFIIIYSLNACEEHGSPGTEGGEHPLHGHLLAGEDAGAGSESDSDFDVGERQLSAPSIRVESSGSNSNQAKRGPNERKKNNERLEAVRPLTGASPSIQPNQPARQTDWYEDFVSTPDD</sequence>
<accession>A0A6A6F1E8</accession>
<name>A0A6A6F1E8_9PEZI</name>
<keyword evidence="3" id="KW-1185">Reference proteome</keyword>
<organism evidence="2 3">
    <name type="scientific">Cercospora zeae-maydis SCOH1-5</name>
    <dbReference type="NCBI Taxonomy" id="717836"/>
    <lineage>
        <taxon>Eukaryota</taxon>
        <taxon>Fungi</taxon>
        <taxon>Dikarya</taxon>
        <taxon>Ascomycota</taxon>
        <taxon>Pezizomycotina</taxon>
        <taxon>Dothideomycetes</taxon>
        <taxon>Dothideomycetidae</taxon>
        <taxon>Mycosphaerellales</taxon>
        <taxon>Mycosphaerellaceae</taxon>
        <taxon>Cercospora</taxon>
    </lineage>
</organism>
<feature type="compositionally biased region" description="Basic and acidic residues" evidence="1">
    <location>
        <begin position="185"/>
        <end position="198"/>
    </location>
</feature>
<feature type="compositionally biased region" description="Polar residues" evidence="1">
    <location>
        <begin position="205"/>
        <end position="216"/>
    </location>
</feature>
<proteinExistence type="predicted"/>